<feature type="transmembrane region" description="Helical" evidence="2">
    <location>
        <begin position="359"/>
        <end position="377"/>
    </location>
</feature>
<evidence type="ECO:0000256" key="2">
    <source>
        <dbReference type="SAM" id="Phobius"/>
    </source>
</evidence>
<feature type="compositionally biased region" description="Basic and acidic residues" evidence="1">
    <location>
        <begin position="405"/>
        <end position="417"/>
    </location>
</feature>
<feature type="transmembrane region" description="Helical" evidence="2">
    <location>
        <begin position="329"/>
        <end position="347"/>
    </location>
</feature>
<evidence type="ECO:0000256" key="1">
    <source>
        <dbReference type="SAM" id="MobiDB-lite"/>
    </source>
</evidence>
<feature type="compositionally biased region" description="Polar residues" evidence="1">
    <location>
        <begin position="393"/>
        <end position="404"/>
    </location>
</feature>
<feature type="region of interest" description="Disordered" evidence="1">
    <location>
        <begin position="393"/>
        <end position="448"/>
    </location>
</feature>
<dbReference type="AlphaFoldDB" id="A0A8K0VZG0"/>
<feature type="transmembrane region" description="Helical" evidence="2">
    <location>
        <begin position="174"/>
        <end position="193"/>
    </location>
</feature>
<evidence type="ECO:0000313" key="3">
    <source>
        <dbReference type="EMBL" id="KAH7088031.1"/>
    </source>
</evidence>
<dbReference type="OrthoDB" id="5427664at2759"/>
<dbReference type="EMBL" id="JAGMVJ010000008">
    <property type="protein sequence ID" value="KAH7088031.1"/>
    <property type="molecule type" value="Genomic_DNA"/>
</dbReference>
<feature type="transmembrane region" description="Helical" evidence="2">
    <location>
        <begin position="143"/>
        <end position="162"/>
    </location>
</feature>
<gene>
    <name evidence="3" type="ORF">FB567DRAFT_468503</name>
</gene>
<keyword evidence="2" id="KW-0472">Membrane</keyword>
<dbReference type="PANTHER" id="PTHR37577:SF1">
    <property type="entry name" value="INTEGRAL MEMBRANE PROTEIN"/>
    <property type="match status" value="1"/>
</dbReference>
<dbReference type="Proteomes" id="UP000813461">
    <property type="component" value="Unassembled WGS sequence"/>
</dbReference>
<feature type="transmembrane region" description="Helical" evidence="2">
    <location>
        <begin position="553"/>
        <end position="570"/>
    </location>
</feature>
<feature type="transmembrane region" description="Helical" evidence="2">
    <location>
        <begin position="109"/>
        <end position="131"/>
    </location>
</feature>
<accession>A0A8K0VZG0</accession>
<sequence length="671" mass="75691">MGNCHGSLNCDKCYSQYERDGCIREISVNPDIAGAGVLASFFISAVLLFGIYIWGYITLSLPSKLLSPTDHHVLRLLRKWRVPFCDADVRRGPVEYSRDQLSRSRVVTVYAKILGAQQLITGFAILIAGLASRCQITFYEFNIVTNLAYLAIFTHLLSLHLVREYMYKHIYARKWHLAFTIAFLTIFIFSFLINTLSDDFDDVSPRTDTLNPGNALQCLFEARRLGKEVQFDAEYSIPIVIVLSLIHILTIFSLYVPPEEDYKTAWIYRYRSSFNSELSVSQEERLKMVYNSHSKYWAWLRPSEIGTERPAISVWYYLELYYDAELSGIAYFSGFISYGIASIVFAIRKGGLEPSPELQSLGFGQVVALGLLAQTFLSATEVYNEQRVLDQSNLPTDQLDPTSTVDRDEISSVRDGSEASEIDDGNAREHSSDGRSLGRFDSSNTGADAVSRNTSVDVYASGATPSGIQTIENVQDTKGCRRSHRYLEMLVRNGVPKTSQELQLVRKGVYTEGPDNPLVAEQTSKVVIFLFLIHLGLALYTGIGWHLDSRDSGPLEVLLLYIFYRFLFAIKRAYNQEYFYREELDEFVGENACPQVNQPLERNGGSYRALIDSPQSITLQQGHTSTTSVSTIQLWDAEDEHINTPPSRRDTENDIGLVPLLRATYPSAHEG</sequence>
<name>A0A8K0VZG0_9PLEO</name>
<feature type="compositionally biased region" description="Basic and acidic residues" evidence="1">
    <location>
        <begin position="425"/>
        <end position="438"/>
    </location>
</feature>
<reference evidence="3" key="1">
    <citation type="journal article" date="2021" name="Nat. Commun.">
        <title>Genetic determinants of endophytism in the Arabidopsis root mycobiome.</title>
        <authorList>
            <person name="Mesny F."/>
            <person name="Miyauchi S."/>
            <person name="Thiergart T."/>
            <person name="Pickel B."/>
            <person name="Atanasova L."/>
            <person name="Karlsson M."/>
            <person name="Huettel B."/>
            <person name="Barry K.W."/>
            <person name="Haridas S."/>
            <person name="Chen C."/>
            <person name="Bauer D."/>
            <person name="Andreopoulos W."/>
            <person name="Pangilinan J."/>
            <person name="LaButti K."/>
            <person name="Riley R."/>
            <person name="Lipzen A."/>
            <person name="Clum A."/>
            <person name="Drula E."/>
            <person name="Henrissat B."/>
            <person name="Kohler A."/>
            <person name="Grigoriev I.V."/>
            <person name="Martin F.M."/>
            <person name="Hacquard S."/>
        </authorList>
    </citation>
    <scope>NUCLEOTIDE SEQUENCE</scope>
    <source>
        <strain evidence="3">MPI-SDFR-AT-0120</strain>
    </source>
</reference>
<organism evidence="3 4">
    <name type="scientific">Paraphoma chrysanthemicola</name>
    <dbReference type="NCBI Taxonomy" id="798071"/>
    <lineage>
        <taxon>Eukaryota</taxon>
        <taxon>Fungi</taxon>
        <taxon>Dikarya</taxon>
        <taxon>Ascomycota</taxon>
        <taxon>Pezizomycotina</taxon>
        <taxon>Dothideomycetes</taxon>
        <taxon>Pleosporomycetidae</taxon>
        <taxon>Pleosporales</taxon>
        <taxon>Pleosporineae</taxon>
        <taxon>Phaeosphaeriaceae</taxon>
        <taxon>Paraphoma</taxon>
    </lineage>
</organism>
<keyword evidence="4" id="KW-1185">Reference proteome</keyword>
<dbReference type="PANTHER" id="PTHR37577">
    <property type="entry name" value="INTEGRAL MEMBRANE PROTEIN"/>
    <property type="match status" value="1"/>
</dbReference>
<proteinExistence type="predicted"/>
<dbReference type="InterPro" id="IPR053018">
    <property type="entry name" value="Elsinochrome_Biosynth-Asso"/>
</dbReference>
<feature type="transmembrane region" description="Helical" evidence="2">
    <location>
        <begin position="526"/>
        <end position="547"/>
    </location>
</feature>
<keyword evidence="2" id="KW-1133">Transmembrane helix</keyword>
<comment type="caution">
    <text evidence="3">The sequence shown here is derived from an EMBL/GenBank/DDBJ whole genome shotgun (WGS) entry which is preliminary data.</text>
</comment>
<keyword evidence="2" id="KW-0812">Transmembrane</keyword>
<feature type="transmembrane region" description="Helical" evidence="2">
    <location>
        <begin position="37"/>
        <end position="57"/>
    </location>
</feature>
<feature type="transmembrane region" description="Helical" evidence="2">
    <location>
        <begin position="235"/>
        <end position="256"/>
    </location>
</feature>
<protein>
    <submittedName>
        <fullName evidence="3">Uncharacterized protein</fullName>
    </submittedName>
</protein>
<evidence type="ECO:0000313" key="4">
    <source>
        <dbReference type="Proteomes" id="UP000813461"/>
    </source>
</evidence>